<reference evidence="2 3" key="1">
    <citation type="submission" date="2019-03" db="EMBL/GenBank/DDBJ databases">
        <title>Arthrobacter sp. nov., an bacterium isolated from biocrust in Mu Us Desert.</title>
        <authorList>
            <person name="Lixiong L."/>
        </authorList>
    </citation>
    <scope>NUCLEOTIDE SEQUENCE [LARGE SCALE GENOMIC DNA]</scope>
    <source>
        <strain evidence="2 3">SLN-3</strain>
    </source>
</reference>
<dbReference type="InterPro" id="IPR029058">
    <property type="entry name" value="AB_hydrolase_fold"/>
</dbReference>
<keyword evidence="2" id="KW-0378">Hydrolase</keyword>
<name>A0A4R5TRX0_9MICC</name>
<gene>
    <name evidence="2" type="ORF">E2F48_14330</name>
</gene>
<proteinExistence type="predicted"/>
<dbReference type="Pfam" id="PF00561">
    <property type="entry name" value="Abhydrolase_1"/>
    <property type="match status" value="1"/>
</dbReference>
<dbReference type="SUPFAM" id="SSF53474">
    <property type="entry name" value="alpha/beta-Hydrolases"/>
    <property type="match status" value="1"/>
</dbReference>
<comment type="caution">
    <text evidence="2">The sequence shown here is derived from an EMBL/GenBank/DDBJ whole genome shotgun (WGS) entry which is preliminary data.</text>
</comment>
<feature type="domain" description="AB hydrolase-1" evidence="1">
    <location>
        <begin position="54"/>
        <end position="225"/>
    </location>
</feature>
<dbReference type="AlphaFoldDB" id="A0A4R5TRX0"/>
<dbReference type="InterPro" id="IPR000073">
    <property type="entry name" value="AB_hydrolase_1"/>
</dbReference>
<dbReference type="PRINTS" id="PR00111">
    <property type="entry name" value="ABHYDROLASE"/>
</dbReference>
<protein>
    <submittedName>
        <fullName evidence="2">Alpha/beta hydrolase</fullName>
    </submittedName>
</protein>
<dbReference type="Proteomes" id="UP000295411">
    <property type="component" value="Unassembled WGS sequence"/>
</dbReference>
<evidence type="ECO:0000313" key="3">
    <source>
        <dbReference type="Proteomes" id="UP000295411"/>
    </source>
</evidence>
<dbReference type="Gene3D" id="3.40.50.1820">
    <property type="entry name" value="alpha/beta hydrolase"/>
    <property type="match status" value="1"/>
</dbReference>
<dbReference type="InterPro" id="IPR050471">
    <property type="entry name" value="AB_hydrolase"/>
</dbReference>
<dbReference type="PANTHER" id="PTHR43433">
    <property type="entry name" value="HYDROLASE, ALPHA/BETA FOLD FAMILY PROTEIN"/>
    <property type="match status" value="1"/>
</dbReference>
<evidence type="ECO:0000313" key="2">
    <source>
        <dbReference type="EMBL" id="TDK23967.1"/>
    </source>
</evidence>
<organism evidence="2 3">
    <name type="scientific">Arthrobacter crusticola</name>
    <dbReference type="NCBI Taxonomy" id="2547960"/>
    <lineage>
        <taxon>Bacteria</taxon>
        <taxon>Bacillati</taxon>
        <taxon>Actinomycetota</taxon>
        <taxon>Actinomycetes</taxon>
        <taxon>Micrococcales</taxon>
        <taxon>Micrococcaceae</taxon>
        <taxon>Arthrobacter</taxon>
    </lineage>
</organism>
<sequence length="240" mass="25679">MQSATNLGSSTALEGGVPLVLLPGMNCTADLWSGCGLEGSIMPSLDEPTIDGQVQALLDTLPPRFALGGLSLGGIVGMALCRRAPERVTRLCLISTNAKAPTEMQRKGWRIWRDRLASGATPADLQHEILDALLGYSGRPPAAQLAQRVLRMGSDTGEERLDAQLRMQASRVDQLSSLRDLKTPLLVISGTADTICPPQYHREITAAVPMSCLAAVKTGHLAPMQRSEEVGWLVKSWLGS</sequence>
<dbReference type="GO" id="GO:0016787">
    <property type="term" value="F:hydrolase activity"/>
    <property type="evidence" value="ECO:0007669"/>
    <property type="project" value="UniProtKB-KW"/>
</dbReference>
<evidence type="ECO:0000259" key="1">
    <source>
        <dbReference type="Pfam" id="PF00561"/>
    </source>
</evidence>
<dbReference type="EMBL" id="SMTK01000005">
    <property type="protein sequence ID" value="TDK23967.1"/>
    <property type="molecule type" value="Genomic_DNA"/>
</dbReference>
<keyword evidence="3" id="KW-1185">Reference proteome</keyword>
<dbReference type="PANTHER" id="PTHR43433:SF4">
    <property type="entry name" value="NON-HEME CHLOROPEROXIDASE-RELATED"/>
    <property type="match status" value="1"/>
</dbReference>
<dbReference type="OrthoDB" id="63519at2"/>
<accession>A0A4R5TRX0</accession>